<protein>
    <submittedName>
        <fullName evidence="1">Uncharacterized protein</fullName>
    </submittedName>
</protein>
<dbReference type="EMBL" id="JAVREK010000028">
    <property type="protein sequence ID" value="MDT0304743.1"/>
    <property type="molecule type" value="Genomic_DNA"/>
</dbReference>
<keyword evidence="2" id="KW-1185">Reference proteome</keyword>
<proteinExistence type="predicted"/>
<reference evidence="2" key="1">
    <citation type="submission" date="2023-07" db="EMBL/GenBank/DDBJ databases">
        <title>30 novel species of actinomycetes from the DSMZ collection.</title>
        <authorList>
            <person name="Nouioui I."/>
        </authorList>
    </citation>
    <scope>NUCLEOTIDE SEQUENCE [LARGE SCALE GENOMIC DNA]</scope>
    <source>
        <strain evidence="2">DSM 45055</strain>
    </source>
</reference>
<accession>A0ABU2KZQ3</accession>
<organism evidence="1 2">
    <name type="scientific">Streptomonospora wellingtoniae</name>
    <dbReference type="NCBI Taxonomy" id="3075544"/>
    <lineage>
        <taxon>Bacteria</taxon>
        <taxon>Bacillati</taxon>
        <taxon>Actinomycetota</taxon>
        <taxon>Actinomycetes</taxon>
        <taxon>Streptosporangiales</taxon>
        <taxon>Nocardiopsidaceae</taxon>
        <taxon>Streptomonospora</taxon>
    </lineage>
</organism>
<sequence>MLGLIRLFSRAWKQKRPPTGPVRQATIAVSGTWLALIPAFPAVRGG</sequence>
<name>A0ABU2KZQ3_9ACTN</name>
<dbReference type="Proteomes" id="UP001183226">
    <property type="component" value="Unassembled WGS sequence"/>
</dbReference>
<comment type="caution">
    <text evidence="1">The sequence shown here is derived from an EMBL/GenBank/DDBJ whole genome shotgun (WGS) entry which is preliminary data.</text>
</comment>
<evidence type="ECO:0000313" key="2">
    <source>
        <dbReference type="Proteomes" id="UP001183226"/>
    </source>
</evidence>
<dbReference type="RefSeq" id="WP_311547245.1">
    <property type="nucleotide sequence ID" value="NZ_JAVREK010000028.1"/>
</dbReference>
<gene>
    <name evidence="1" type="ORF">RM446_21695</name>
</gene>
<evidence type="ECO:0000313" key="1">
    <source>
        <dbReference type="EMBL" id="MDT0304743.1"/>
    </source>
</evidence>